<sequence length="199" mass="22969">MGGALHWITYTPQGSPSIFAFDLGVENFREVPLPRLQNKIVKDMNIVIFAESLCMLEYFPSIRIDVWAMKDYGVGNSWCKLFSVEQPKVAGCRIKPIFYSKSRQDVLLEADNKEVMWYNLKRKSAKTVKIANLPIVFDLEVYTESLVSPDYNFSCGGSQLPSQPQEKKKQQQQRNKEVSIFYFICQVDDMLDFNVKLDN</sequence>
<evidence type="ECO:0008006" key="3">
    <source>
        <dbReference type="Google" id="ProtNLM"/>
    </source>
</evidence>
<dbReference type="InterPro" id="IPR017451">
    <property type="entry name" value="F-box-assoc_interact_dom"/>
</dbReference>
<gene>
    <name evidence="1" type="ORF">POM88_042726</name>
</gene>
<reference evidence="1" key="2">
    <citation type="submission" date="2023-05" db="EMBL/GenBank/DDBJ databases">
        <authorList>
            <person name="Schelkunov M.I."/>
        </authorList>
    </citation>
    <scope>NUCLEOTIDE SEQUENCE</scope>
    <source>
        <strain evidence="1">Hsosn_3</strain>
        <tissue evidence="1">Leaf</tissue>
    </source>
</reference>
<proteinExistence type="predicted"/>
<dbReference type="AlphaFoldDB" id="A0AAD8HJE2"/>
<evidence type="ECO:0000313" key="2">
    <source>
        <dbReference type="Proteomes" id="UP001237642"/>
    </source>
</evidence>
<name>A0AAD8HJE2_9APIA</name>
<dbReference type="Proteomes" id="UP001237642">
    <property type="component" value="Unassembled WGS sequence"/>
</dbReference>
<accession>A0AAD8HJE2</accession>
<dbReference type="EMBL" id="JAUIZM010000009">
    <property type="protein sequence ID" value="KAK1367165.1"/>
    <property type="molecule type" value="Genomic_DNA"/>
</dbReference>
<dbReference type="NCBIfam" id="TIGR01640">
    <property type="entry name" value="F_box_assoc_1"/>
    <property type="match status" value="1"/>
</dbReference>
<organism evidence="1 2">
    <name type="scientific">Heracleum sosnowskyi</name>
    <dbReference type="NCBI Taxonomy" id="360622"/>
    <lineage>
        <taxon>Eukaryota</taxon>
        <taxon>Viridiplantae</taxon>
        <taxon>Streptophyta</taxon>
        <taxon>Embryophyta</taxon>
        <taxon>Tracheophyta</taxon>
        <taxon>Spermatophyta</taxon>
        <taxon>Magnoliopsida</taxon>
        <taxon>eudicotyledons</taxon>
        <taxon>Gunneridae</taxon>
        <taxon>Pentapetalae</taxon>
        <taxon>asterids</taxon>
        <taxon>campanulids</taxon>
        <taxon>Apiales</taxon>
        <taxon>Apiaceae</taxon>
        <taxon>Apioideae</taxon>
        <taxon>apioid superclade</taxon>
        <taxon>Tordylieae</taxon>
        <taxon>Tordyliinae</taxon>
        <taxon>Heracleum</taxon>
    </lineage>
</organism>
<reference evidence="1" key="1">
    <citation type="submission" date="2023-02" db="EMBL/GenBank/DDBJ databases">
        <title>Genome of toxic invasive species Heracleum sosnowskyi carries increased number of genes despite the absence of recent whole-genome duplications.</title>
        <authorList>
            <person name="Schelkunov M."/>
            <person name="Shtratnikova V."/>
            <person name="Makarenko M."/>
            <person name="Klepikova A."/>
            <person name="Omelchenko D."/>
            <person name="Novikova G."/>
            <person name="Obukhova E."/>
            <person name="Bogdanov V."/>
            <person name="Penin A."/>
            <person name="Logacheva M."/>
        </authorList>
    </citation>
    <scope>NUCLEOTIDE SEQUENCE</scope>
    <source>
        <strain evidence="1">Hsosn_3</strain>
        <tissue evidence="1">Leaf</tissue>
    </source>
</reference>
<evidence type="ECO:0000313" key="1">
    <source>
        <dbReference type="EMBL" id="KAK1367165.1"/>
    </source>
</evidence>
<keyword evidence="2" id="KW-1185">Reference proteome</keyword>
<comment type="caution">
    <text evidence="1">The sequence shown here is derived from an EMBL/GenBank/DDBJ whole genome shotgun (WGS) entry which is preliminary data.</text>
</comment>
<protein>
    <recommendedName>
        <fullName evidence="3">F-box associated domain-containing protein</fullName>
    </recommendedName>
</protein>